<dbReference type="EMBL" id="VSIJ01000005">
    <property type="protein sequence ID" value="TXX67248.1"/>
    <property type="molecule type" value="Genomic_DNA"/>
</dbReference>
<name>A0ABD7SR41_VIBCL</name>
<protein>
    <submittedName>
        <fullName evidence="1">Uncharacterized protein</fullName>
    </submittedName>
</protein>
<evidence type="ECO:0000313" key="1">
    <source>
        <dbReference type="EMBL" id="TXX67248.1"/>
    </source>
</evidence>
<dbReference type="Proteomes" id="UP000323819">
    <property type="component" value="Unassembled WGS sequence"/>
</dbReference>
<organism evidence="1 2">
    <name type="scientific">Vibrio cholerae</name>
    <dbReference type="NCBI Taxonomy" id="666"/>
    <lineage>
        <taxon>Bacteria</taxon>
        <taxon>Pseudomonadati</taxon>
        <taxon>Pseudomonadota</taxon>
        <taxon>Gammaproteobacteria</taxon>
        <taxon>Vibrionales</taxon>
        <taxon>Vibrionaceae</taxon>
        <taxon>Vibrio</taxon>
    </lineage>
</organism>
<dbReference type="AlphaFoldDB" id="A0ABD7SR41"/>
<accession>A0ABD7SR41</accession>
<proteinExistence type="predicted"/>
<sequence>MPKIYMTEKEYEALVFLVGVARNVSDVATDEAYIKEFNEASVQFASLEKKYLKSNCNQRG</sequence>
<gene>
    <name evidence="1" type="ORF">FXF03_01355</name>
</gene>
<dbReference type="RefSeq" id="WP_148521391.1">
    <property type="nucleotide sequence ID" value="NZ_VSIJ01000005.1"/>
</dbReference>
<evidence type="ECO:0000313" key="2">
    <source>
        <dbReference type="Proteomes" id="UP000323819"/>
    </source>
</evidence>
<reference evidence="1 2" key="1">
    <citation type="submission" date="2019-06" db="EMBL/GenBank/DDBJ databases">
        <title>Vibrio cholerae phylogeny based on whole-genome sequencing reveals genetic diversity and population strucutre.</title>
        <authorList>
            <person name="Zhiqiu Y."/>
            <person name="Bin L."/>
            <person name="Lingyan J."/>
        </authorList>
    </citation>
    <scope>NUCLEOTIDE SEQUENCE [LARGE SCALE GENOMIC DNA]</scope>
    <source>
        <strain evidence="1 2">N2814</strain>
    </source>
</reference>
<comment type="caution">
    <text evidence="1">The sequence shown here is derived from an EMBL/GenBank/DDBJ whole genome shotgun (WGS) entry which is preliminary data.</text>
</comment>